<comment type="similarity">
    <text evidence="1">Belongs to the SorC transcriptional regulatory family.</text>
</comment>
<proteinExistence type="inferred from homology"/>
<accession>A0A521DJ82</accession>
<dbReference type="SUPFAM" id="SSF100950">
    <property type="entry name" value="NagB/RpiA/CoA transferase-like"/>
    <property type="match status" value="1"/>
</dbReference>
<dbReference type="InterPro" id="IPR009057">
    <property type="entry name" value="Homeodomain-like_sf"/>
</dbReference>
<evidence type="ECO:0000256" key="3">
    <source>
        <dbReference type="ARBA" id="ARBA00023125"/>
    </source>
</evidence>
<evidence type="ECO:0000313" key="6">
    <source>
        <dbReference type="EMBL" id="SMO71658.1"/>
    </source>
</evidence>
<dbReference type="Pfam" id="PF13384">
    <property type="entry name" value="HTH_23"/>
    <property type="match status" value="1"/>
</dbReference>
<dbReference type="PANTHER" id="PTHR34294:SF1">
    <property type="entry name" value="TRANSCRIPTIONAL REGULATOR LSRR"/>
    <property type="match status" value="1"/>
</dbReference>
<dbReference type="Pfam" id="PF04198">
    <property type="entry name" value="Sugar-bind"/>
    <property type="match status" value="1"/>
</dbReference>
<gene>
    <name evidence="6" type="ORF">SAMN06264849_10677</name>
</gene>
<dbReference type="EMBL" id="FXTI01000006">
    <property type="protein sequence ID" value="SMO71658.1"/>
    <property type="molecule type" value="Genomic_DNA"/>
</dbReference>
<evidence type="ECO:0000259" key="5">
    <source>
        <dbReference type="Pfam" id="PF04198"/>
    </source>
</evidence>
<keyword evidence="4" id="KW-0804">Transcription</keyword>
<organism evidence="6 7">
    <name type="scientific">Melghirimyces algeriensis</name>
    <dbReference type="NCBI Taxonomy" id="910412"/>
    <lineage>
        <taxon>Bacteria</taxon>
        <taxon>Bacillati</taxon>
        <taxon>Bacillota</taxon>
        <taxon>Bacilli</taxon>
        <taxon>Bacillales</taxon>
        <taxon>Thermoactinomycetaceae</taxon>
        <taxon>Melghirimyces</taxon>
    </lineage>
</organism>
<dbReference type="InterPro" id="IPR007324">
    <property type="entry name" value="Sugar-bd_dom_put"/>
</dbReference>
<dbReference type="Gene3D" id="1.10.10.60">
    <property type="entry name" value="Homeodomain-like"/>
    <property type="match status" value="1"/>
</dbReference>
<keyword evidence="7" id="KW-1185">Reference proteome</keyword>
<dbReference type="GO" id="GO:0003677">
    <property type="term" value="F:DNA binding"/>
    <property type="evidence" value="ECO:0007669"/>
    <property type="project" value="UniProtKB-KW"/>
</dbReference>
<keyword evidence="2" id="KW-0805">Transcription regulation</keyword>
<dbReference type="InterPro" id="IPR051054">
    <property type="entry name" value="SorC_transcr_regulators"/>
</dbReference>
<evidence type="ECO:0000256" key="1">
    <source>
        <dbReference type="ARBA" id="ARBA00010466"/>
    </source>
</evidence>
<name>A0A521DJ82_9BACL</name>
<evidence type="ECO:0000256" key="2">
    <source>
        <dbReference type="ARBA" id="ARBA00023015"/>
    </source>
</evidence>
<dbReference type="GO" id="GO:0030246">
    <property type="term" value="F:carbohydrate binding"/>
    <property type="evidence" value="ECO:0007669"/>
    <property type="project" value="InterPro"/>
</dbReference>
<evidence type="ECO:0000256" key="4">
    <source>
        <dbReference type="ARBA" id="ARBA00023163"/>
    </source>
</evidence>
<dbReference type="AlphaFoldDB" id="A0A521DJ82"/>
<dbReference type="Proteomes" id="UP000315636">
    <property type="component" value="Unassembled WGS sequence"/>
</dbReference>
<dbReference type="InterPro" id="IPR037171">
    <property type="entry name" value="NagB/RpiA_transferase-like"/>
</dbReference>
<dbReference type="SUPFAM" id="SSF46689">
    <property type="entry name" value="Homeodomain-like"/>
    <property type="match status" value="1"/>
</dbReference>
<protein>
    <submittedName>
        <fullName evidence="6">Transcriptional regulator</fullName>
    </submittedName>
</protein>
<reference evidence="6 7" key="1">
    <citation type="submission" date="2017-05" db="EMBL/GenBank/DDBJ databases">
        <authorList>
            <person name="Varghese N."/>
            <person name="Submissions S."/>
        </authorList>
    </citation>
    <scope>NUCLEOTIDE SEQUENCE [LARGE SCALE GENOMIC DNA]</scope>
    <source>
        <strain evidence="6 7">DSM 45474</strain>
    </source>
</reference>
<dbReference type="PANTHER" id="PTHR34294">
    <property type="entry name" value="TRANSCRIPTIONAL REGULATOR-RELATED"/>
    <property type="match status" value="1"/>
</dbReference>
<feature type="domain" description="Sugar-binding" evidence="5">
    <location>
        <begin position="74"/>
        <end position="327"/>
    </location>
</feature>
<evidence type="ECO:0000313" key="7">
    <source>
        <dbReference type="Proteomes" id="UP000315636"/>
    </source>
</evidence>
<dbReference type="Gene3D" id="3.40.50.1360">
    <property type="match status" value="1"/>
</dbReference>
<sequence length="328" mass="36867">MILHICANEGDKLKNREEERLLIKIARMYYEEGMTQGAIAKELGIYRTTIGRMLKKAREKGIVTITIRGDSADRIFDLEYQLEKTFQLKEAIIVPSERDHSPEEKKKAIGRAGADLLKRIVRDHDVVGFAWGSTLAGMVGQFSDIKQRRADFVPLVGGPGTMDSKYHVNTIVYNVANAFGGTTHFIDAAAIVEKKETRDDIMRSHYFRKILDLWRNLTIAVVGIGAPISSSNMIWTGFFGDMEIQELNRLGAIGEICSRYFDREGNLLHPEVNERTVAIELDRLKNLKYSIGMAESVEKVPSIIGAMKGRYINVLISNEETAEAILNS</sequence>
<keyword evidence="3" id="KW-0238">DNA-binding</keyword>